<feature type="compositionally biased region" description="Basic and acidic residues" evidence="1">
    <location>
        <begin position="189"/>
        <end position="198"/>
    </location>
</feature>
<name>A0A514AAN2_9CAUD</name>
<protein>
    <submittedName>
        <fullName evidence="2">Lower collar protein</fullName>
    </submittedName>
</protein>
<accession>A0A514AAN2</accession>
<feature type="compositionally biased region" description="Polar residues" evidence="1">
    <location>
        <begin position="203"/>
        <end position="229"/>
    </location>
</feature>
<feature type="compositionally biased region" description="Basic and acidic residues" evidence="1">
    <location>
        <begin position="109"/>
        <end position="143"/>
    </location>
</feature>
<evidence type="ECO:0000256" key="1">
    <source>
        <dbReference type="SAM" id="MobiDB-lite"/>
    </source>
</evidence>
<organism evidence="2 3">
    <name type="scientific">Bacillus phage Karezi</name>
    <dbReference type="NCBI Taxonomy" id="2591398"/>
    <lineage>
        <taxon>Viruses</taxon>
        <taxon>Duplodnaviria</taxon>
        <taxon>Heunggongvirae</taxon>
        <taxon>Uroviricota</taxon>
        <taxon>Caudoviricetes</taxon>
        <taxon>Salasmaviridae</taxon>
        <taxon>Tatarstanvirinae</taxon>
        <taxon>Karezivirus</taxon>
        <taxon>Karezivirus karezi</taxon>
    </lineage>
</organism>
<evidence type="ECO:0000313" key="3">
    <source>
        <dbReference type="Proteomes" id="UP000317352"/>
    </source>
</evidence>
<dbReference type="Proteomes" id="UP000317352">
    <property type="component" value="Genome"/>
</dbReference>
<evidence type="ECO:0000313" key="2">
    <source>
        <dbReference type="EMBL" id="QDH50340.1"/>
    </source>
</evidence>
<proteinExistence type="predicted"/>
<dbReference type="EMBL" id="MN082625">
    <property type="protein sequence ID" value="QDH50340.1"/>
    <property type="molecule type" value="Genomic_DNA"/>
</dbReference>
<feature type="region of interest" description="Disordered" evidence="1">
    <location>
        <begin position="109"/>
        <end position="238"/>
    </location>
</feature>
<keyword evidence="3" id="KW-1185">Reference proteome</keyword>
<gene>
    <name evidence="2" type="ORF">KAREZI_19</name>
</gene>
<feature type="compositionally biased region" description="Basic and acidic residues" evidence="1">
    <location>
        <begin position="157"/>
        <end position="173"/>
    </location>
</feature>
<sequence length="286" mass="33674">MAHYTMPLRQMIEWATQFQTGLTRAEVIEEGRKKLFDFSYPIASDYKKEFETKFIRHFYFKEIGFETEGHFKFELESWLNLHMPYYNQLIETTHLEYDPLYNVDYKRDHDSDRSINQKDLRKTDTAIDSEGKFKNQQDGDSTTKQDQSSSQRVEGNQTEKNKDLREDTPDDRLSIINGDNIIQSASEIKQNDNKKENQENVESEGNSNQNTKTVNSSSGDTQNNTTGNNIDDFTSDKDDKLKTKDHVYGKQGNMSYPQMIQEHREALLRIEQMIFREMTELFMLVY</sequence>
<reference evidence="2 3" key="1">
    <citation type="submission" date="2019-06" db="EMBL/GenBank/DDBJ databases">
        <authorList>
            <person name="Sanders K."/>
            <person name="Barth R."/>
            <person name="Bowles K."/>
            <person name="Glasgow G."/>
            <person name="Gloe M."/>
            <person name="Lewis H."/>
            <person name="McGough T."/>
            <person name="Nutbrown S."/>
            <person name="Romulus S."/>
            <person name="Sergiano J."/>
            <person name="Shin D."/>
            <person name="Suresh M."/>
            <person name="Johnson A."/>
            <person name="Temple L."/>
        </authorList>
    </citation>
    <scope>NUCLEOTIDE SEQUENCE [LARGE SCALE GENOMIC DNA]</scope>
</reference>